<accession>A0A6N8F767</accession>
<keyword evidence="1" id="KW-1133">Transmembrane helix</keyword>
<dbReference type="RefSeq" id="WP_155695218.1">
    <property type="nucleotide sequence ID" value="NZ_WOCD01000003.1"/>
</dbReference>
<dbReference type="OrthoDB" id="6407912at2"/>
<evidence type="ECO:0000256" key="1">
    <source>
        <dbReference type="SAM" id="Phobius"/>
    </source>
</evidence>
<dbReference type="Proteomes" id="UP000439994">
    <property type="component" value="Unassembled WGS sequence"/>
</dbReference>
<organism evidence="2 3">
    <name type="scientific">Psychrosphaera haliotis</name>
    <dbReference type="NCBI Taxonomy" id="555083"/>
    <lineage>
        <taxon>Bacteria</taxon>
        <taxon>Pseudomonadati</taxon>
        <taxon>Pseudomonadota</taxon>
        <taxon>Gammaproteobacteria</taxon>
        <taxon>Alteromonadales</taxon>
        <taxon>Pseudoalteromonadaceae</taxon>
        <taxon>Psychrosphaera</taxon>
    </lineage>
</organism>
<gene>
    <name evidence="2" type="ORF">GNP35_05640</name>
</gene>
<evidence type="ECO:0000313" key="3">
    <source>
        <dbReference type="Proteomes" id="UP000439994"/>
    </source>
</evidence>
<keyword evidence="3" id="KW-1185">Reference proteome</keyword>
<protein>
    <submittedName>
        <fullName evidence="2">Uncharacterized protein</fullName>
    </submittedName>
</protein>
<sequence length="89" mass="10187">MSLKRRLLLGIAVGLSIYFAALSFAQVELANEAIEVLRSCESNKLNDCKNLTEHPRLLLRWDDNLRFYSVLSIIFALLVGYFTPKRNNV</sequence>
<dbReference type="EMBL" id="WOCD01000003">
    <property type="protein sequence ID" value="MUH72004.1"/>
    <property type="molecule type" value="Genomic_DNA"/>
</dbReference>
<name>A0A6N8F767_9GAMM</name>
<keyword evidence="1" id="KW-0812">Transmembrane</keyword>
<reference evidence="2 3" key="1">
    <citation type="submission" date="2019-11" db="EMBL/GenBank/DDBJ databases">
        <title>P. haliotis isolates from Z. marina roots.</title>
        <authorList>
            <person name="Cohen M."/>
            <person name="Jospin G."/>
            <person name="Eisen J.A."/>
            <person name="Coil D.A."/>
        </authorList>
    </citation>
    <scope>NUCLEOTIDE SEQUENCE [LARGE SCALE GENOMIC DNA]</scope>
    <source>
        <strain evidence="2 3">UCD-MCMsp1aY</strain>
    </source>
</reference>
<proteinExistence type="predicted"/>
<dbReference type="AlphaFoldDB" id="A0A6N8F767"/>
<feature type="transmembrane region" description="Helical" evidence="1">
    <location>
        <begin position="65"/>
        <end position="83"/>
    </location>
</feature>
<keyword evidence="1" id="KW-0472">Membrane</keyword>
<evidence type="ECO:0000313" key="2">
    <source>
        <dbReference type="EMBL" id="MUH72004.1"/>
    </source>
</evidence>
<comment type="caution">
    <text evidence="2">The sequence shown here is derived from an EMBL/GenBank/DDBJ whole genome shotgun (WGS) entry which is preliminary data.</text>
</comment>